<feature type="transmembrane region" description="Helical" evidence="1">
    <location>
        <begin position="6"/>
        <end position="23"/>
    </location>
</feature>
<proteinExistence type="predicted"/>
<dbReference type="EMBL" id="CAEZWE010000054">
    <property type="protein sequence ID" value="CAB4658380.1"/>
    <property type="molecule type" value="Genomic_DNA"/>
</dbReference>
<feature type="transmembrane region" description="Helical" evidence="1">
    <location>
        <begin position="213"/>
        <end position="233"/>
    </location>
</feature>
<evidence type="ECO:0000313" key="2">
    <source>
        <dbReference type="EMBL" id="CAB4658380.1"/>
    </source>
</evidence>
<keyword evidence="1" id="KW-1133">Transmembrane helix</keyword>
<sequence length="249" mass="25944">MTLNTALAAGAAIVALAFGLSTFDRWLRRRKPHELAWTIAMALFVIASLALWWAEGSGWSNASFRVFFMFGAIVNVPWLALGTVYLLAGPKAGAVVTRFLLVFSGFAIGVVLTAPINGQISPMGMPAGRDHFEPLPRILAAVGSAIPAIVIFGGALWSAWRVLRGANPAMTSAATRQVSSARRLAGGNILIAAGAATLSMSGTFSGRLGEDRAFVVTLLVGIVILFAGFLVASNATQGATSTRSAAPSR</sequence>
<evidence type="ECO:0000256" key="1">
    <source>
        <dbReference type="SAM" id="Phobius"/>
    </source>
</evidence>
<protein>
    <submittedName>
        <fullName evidence="2">Unannotated protein</fullName>
    </submittedName>
</protein>
<dbReference type="AlphaFoldDB" id="A0A6J6L8U8"/>
<feature type="transmembrane region" description="Helical" evidence="1">
    <location>
        <begin position="184"/>
        <end position="201"/>
    </location>
</feature>
<gene>
    <name evidence="2" type="ORF">UFOPK2169_01235</name>
</gene>
<feature type="transmembrane region" description="Helical" evidence="1">
    <location>
        <begin position="138"/>
        <end position="163"/>
    </location>
</feature>
<name>A0A6J6L8U8_9ZZZZ</name>
<organism evidence="2">
    <name type="scientific">freshwater metagenome</name>
    <dbReference type="NCBI Taxonomy" id="449393"/>
    <lineage>
        <taxon>unclassified sequences</taxon>
        <taxon>metagenomes</taxon>
        <taxon>ecological metagenomes</taxon>
    </lineage>
</organism>
<feature type="transmembrane region" description="Helical" evidence="1">
    <location>
        <begin position="66"/>
        <end position="87"/>
    </location>
</feature>
<keyword evidence="1" id="KW-0472">Membrane</keyword>
<feature type="transmembrane region" description="Helical" evidence="1">
    <location>
        <begin position="35"/>
        <end position="54"/>
    </location>
</feature>
<feature type="transmembrane region" description="Helical" evidence="1">
    <location>
        <begin position="99"/>
        <end position="118"/>
    </location>
</feature>
<accession>A0A6J6L8U8</accession>
<reference evidence="2" key="1">
    <citation type="submission" date="2020-05" db="EMBL/GenBank/DDBJ databases">
        <authorList>
            <person name="Chiriac C."/>
            <person name="Salcher M."/>
            <person name="Ghai R."/>
            <person name="Kavagutti S V."/>
        </authorList>
    </citation>
    <scope>NUCLEOTIDE SEQUENCE</scope>
</reference>
<keyword evidence="1" id="KW-0812">Transmembrane</keyword>